<comment type="caution">
    <text evidence="9">The sequence shown here is derived from an EMBL/GenBank/DDBJ whole genome shotgun (WGS) entry which is preliminary data.</text>
</comment>
<keyword evidence="3" id="KW-1003">Cell membrane</keyword>
<protein>
    <submittedName>
        <fullName evidence="9">ABC transporter permease subunit</fullName>
    </submittedName>
</protein>
<feature type="transmembrane region" description="Helical" evidence="7">
    <location>
        <begin position="167"/>
        <end position="195"/>
    </location>
</feature>
<keyword evidence="6 7" id="KW-0472">Membrane</keyword>
<dbReference type="PANTHER" id="PTHR43227:SF11">
    <property type="entry name" value="BLL4140 PROTEIN"/>
    <property type="match status" value="1"/>
</dbReference>
<evidence type="ECO:0000313" key="10">
    <source>
        <dbReference type="Proteomes" id="UP001524473"/>
    </source>
</evidence>
<evidence type="ECO:0000256" key="7">
    <source>
        <dbReference type="RuleBase" id="RU363032"/>
    </source>
</evidence>
<dbReference type="InterPro" id="IPR000515">
    <property type="entry name" value="MetI-like"/>
</dbReference>
<evidence type="ECO:0000256" key="4">
    <source>
        <dbReference type="ARBA" id="ARBA00022692"/>
    </source>
</evidence>
<keyword evidence="2 7" id="KW-0813">Transport</keyword>
<feature type="transmembrane region" description="Helical" evidence="7">
    <location>
        <begin position="84"/>
        <end position="105"/>
    </location>
</feature>
<sequence length="311" mass="35080">MTARTKKPGGFLRKVRQNWIMLLMVLPAVLYFLIFNYLPMPGIILAFKRFNYAQGIFASPWAGLENFRFFFGSGDAWFLTRNTILYNVAFLLVGTALQVLVAVMLSEMRLKLFKKVTQTMMFLPYFISMVVIGAFMYNIFNYEFGAFNTILTSLGMERVNVYSDPGVWPWILIVLNTWKGLGYGIVLYLAAIMGIDTEIYEAADIDGANTFQKIRVITIPCLLPTIITLTLLAVGGICKGNFQLFYNVVGNNGMLFKMTDVIDTYVYRALMQASDFGMSTAAGAYQSVLNLVIIMTVNGLTRLVDKEYALF</sequence>
<keyword evidence="5 7" id="KW-1133">Transmembrane helix</keyword>
<evidence type="ECO:0000256" key="1">
    <source>
        <dbReference type="ARBA" id="ARBA00004651"/>
    </source>
</evidence>
<reference evidence="9 10" key="1">
    <citation type="submission" date="2022-06" db="EMBL/GenBank/DDBJ databases">
        <title>Isolation of gut microbiota from human fecal samples.</title>
        <authorList>
            <person name="Pamer E.G."/>
            <person name="Barat B."/>
            <person name="Waligurski E."/>
            <person name="Medina S."/>
            <person name="Paddock L."/>
            <person name="Mostad J."/>
        </authorList>
    </citation>
    <scope>NUCLEOTIDE SEQUENCE [LARGE SCALE GENOMIC DNA]</scope>
    <source>
        <strain evidence="9 10">DFI.9.73</strain>
    </source>
</reference>
<dbReference type="CDD" id="cd06261">
    <property type="entry name" value="TM_PBP2"/>
    <property type="match status" value="1"/>
</dbReference>
<gene>
    <name evidence="9" type="ORF">NE695_07345</name>
</gene>
<dbReference type="PANTHER" id="PTHR43227">
    <property type="entry name" value="BLL4140 PROTEIN"/>
    <property type="match status" value="1"/>
</dbReference>
<dbReference type="Pfam" id="PF00528">
    <property type="entry name" value="BPD_transp_1"/>
    <property type="match status" value="1"/>
</dbReference>
<feature type="transmembrane region" description="Helical" evidence="7">
    <location>
        <begin position="20"/>
        <end position="38"/>
    </location>
</feature>
<dbReference type="InterPro" id="IPR050809">
    <property type="entry name" value="UgpAE/MalFG_permease"/>
</dbReference>
<dbReference type="RefSeq" id="WP_242871054.1">
    <property type="nucleotide sequence ID" value="NZ_CABKVV010000009.1"/>
</dbReference>
<feature type="transmembrane region" description="Helical" evidence="7">
    <location>
        <begin position="216"/>
        <end position="237"/>
    </location>
</feature>
<comment type="similarity">
    <text evidence="7">Belongs to the binding-protein-dependent transport system permease family.</text>
</comment>
<dbReference type="GeneID" id="90531192"/>
<evidence type="ECO:0000256" key="5">
    <source>
        <dbReference type="ARBA" id="ARBA00022989"/>
    </source>
</evidence>
<keyword evidence="4 7" id="KW-0812">Transmembrane</keyword>
<feature type="transmembrane region" description="Helical" evidence="7">
    <location>
        <begin position="125"/>
        <end position="147"/>
    </location>
</feature>
<feature type="domain" description="ABC transmembrane type-1" evidence="8">
    <location>
        <begin position="80"/>
        <end position="297"/>
    </location>
</feature>
<organism evidence="9 10">
    <name type="scientific">Neglectibacter timonensis</name>
    <dbReference type="NCBI Taxonomy" id="1776382"/>
    <lineage>
        <taxon>Bacteria</taxon>
        <taxon>Bacillati</taxon>
        <taxon>Bacillota</taxon>
        <taxon>Clostridia</taxon>
        <taxon>Eubacteriales</taxon>
        <taxon>Oscillospiraceae</taxon>
        <taxon>Neglectibacter</taxon>
    </lineage>
</organism>
<evidence type="ECO:0000256" key="3">
    <source>
        <dbReference type="ARBA" id="ARBA00022475"/>
    </source>
</evidence>
<dbReference type="Gene3D" id="1.10.3720.10">
    <property type="entry name" value="MetI-like"/>
    <property type="match status" value="1"/>
</dbReference>
<evidence type="ECO:0000259" key="8">
    <source>
        <dbReference type="PROSITE" id="PS50928"/>
    </source>
</evidence>
<dbReference type="InterPro" id="IPR035906">
    <property type="entry name" value="MetI-like_sf"/>
</dbReference>
<name>A0ABT1RYI4_9FIRM</name>
<evidence type="ECO:0000313" key="9">
    <source>
        <dbReference type="EMBL" id="MCQ4839726.1"/>
    </source>
</evidence>
<accession>A0ABT1RYI4</accession>
<dbReference type="PROSITE" id="PS50928">
    <property type="entry name" value="ABC_TM1"/>
    <property type="match status" value="1"/>
</dbReference>
<keyword evidence="10" id="KW-1185">Reference proteome</keyword>
<dbReference type="EMBL" id="JANFZH010000013">
    <property type="protein sequence ID" value="MCQ4839726.1"/>
    <property type="molecule type" value="Genomic_DNA"/>
</dbReference>
<evidence type="ECO:0000256" key="2">
    <source>
        <dbReference type="ARBA" id="ARBA00022448"/>
    </source>
</evidence>
<proteinExistence type="inferred from homology"/>
<comment type="subcellular location">
    <subcellularLocation>
        <location evidence="1 7">Cell membrane</location>
        <topology evidence="1 7">Multi-pass membrane protein</topology>
    </subcellularLocation>
</comment>
<dbReference type="SUPFAM" id="SSF161098">
    <property type="entry name" value="MetI-like"/>
    <property type="match status" value="1"/>
</dbReference>
<evidence type="ECO:0000256" key="6">
    <source>
        <dbReference type="ARBA" id="ARBA00023136"/>
    </source>
</evidence>
<dbReference type="Proteomes" id="UP001524473">
    <property type="component" value="Unassembled WGS sequence"/>
</dbReference>